<feature type="signal peptide" evidence="4">
    <location>
        <begin position="1"/>
        <end position="22"/>
    </location>
</feature>
<keyword evidence="7" id="KW-1185">Reference proteome</keyword>
<dbReference type="EMBL" id="QVLX01000003">
    <property type="protein sequence ID" value="RGE87863.1"/>
    <property type="molecule type" value="Genomic_DNA"/>
</dbReference>
<dbReference type="Pfam" id="PF13407">
    <property type="entry name" value="Peripla_BP_4"/>
    <property type="match status" value="1"/>
</dbReference>
<dbReference type="Gene3D" id="3.40.50.2300">
    <property type="match status" value="2"/>
</dbReference>
<proteinExistence type="inferred from homology"/>
<evidence type="ECO:0000313" key="6">
    <source>
        <dbReference type="EMBL" id="RGE87863.1"/>
    </source>
</evidence>
<comment type="caution">
    <text evidence="6">The sequence shown here is derived from an EMBL/GenBank/DDBJ whole genome shotgun (WGS) entry which is preliminary data.</text>
</comment>
<evidence type="ECO:0000256" key="4">
    <source>
        <dbReference type="SAM" id="SignalP"/>
    </source>
</evidence>
<dbReference type="RefSeq" id="WP_024731693.1">
    <property type="nucleotide sequence ID" value="NZ_CALBAT010000017.1"/>
</dbReference>
<dbReference type="InterPro" id="IPR028082">
    <property type="entry name" value="Peripla_BP_I"/>
</dbReference>
<dbReference type="PANTHER" id="PTHR46847">
    <property type="entry name" value="D-ALLOSE-BINDING PERIPLASMIC PROTEIN-RELATED"/>
    <property type="match status" value="1"/>
</dbReference>
<feature type="chain" id="PRO_5017749723" evidence="4">
    <location>
        <begin position="23"/>
        <end position="378"/>
    </location>
</feature>
<dbReference type="Proteomes" id="UP000261080">
    <property type="component" value="Unassembled WGS sequence"/>
</dbReference>
<organism evidence="6 7">
    <name type="scientific">Sellimonas intestinalis</name>
    <dbReference type="NCBI Taxonomy" id="1653434"/>
    <lineage>
        <taxon>Bacteria</taxon>
        <taxon>Bacillati</taxon>
        <taxon>Bacillota</taxon>
        <taxon>Clostridia</taxon>
        <taxon>Lachnospirales</taxon>
        <taxon>Lachnospiraceae</taxon>
        <taxon>Sellimonas</taxon>
    </lineage>
</organism>
<keyword evidence="3 4" id="KW-0732">Signal</keyword>
<dbReference type="OrthoDB" id="569491at2"/>
<dbReference type="PROSITE" id="PS51257">
    <property type="entry name" value="PROKAR_LIPOPROTEIN"/>
    <property type="match status" value="1"/>
</dbReference>
<dbReference type="GeneID" id="97191690"/>
<dbReference type="PANTHER" id="PTHR46847:SF1">
    <property type="entry name" value="D-ALLOSE-BINDING PERIPLASMIC PROTEIN-RELATED"/>
    <property type="match status" value="1"/>
</dbReference>
<dbReference type="GO" id="GO:0030313">
    <property type="term" value="C:cell envelope"/>
    <property type="evidence" value="ECO:0007669"/>
    <property type="project" value="UniProtKB-SubCell"/>
</dbReference>
<name>A0A3E3K2V0_9FIRM</name>
<gene>
    <name evidence="6" type="ORF">DW016_07070</name>
</gene>
<dbReference type="SUPFAM" id="SSF53822">
    <property type="entry name" value="Periplasmic binding protein-like I"/>
    <property type="match status" value="1"/>
</dbReference>
<dbReference type="GO" id="GO:0030246">
    <property type="term" value="F:carbohydrate binding"/>
    <property type="evidence" value="ECO:0007669"/>
    <property type="project" value="UniProtKB-ARBA"/>
</dbReference>
<reference evidence="6 7" key="1">
    <citation type="submission" date="2018-08" db="EMBL/GenBank/DDBJ databases">
        <title>A genome reference for cultivated species of the human gut microbiota.</title>
        <authorList>
            <person name="Zou Y."/>
            <person name="Xue W."/>
            <person name="Luo G."/>
        </authorList>
    </citation>
    <scope>NUCLEOTIDE SEQUENCE [LARGE SCALE GENOMIC DNA]</scope>
    <source>
        <strain evidence="6 7">AF37-2AT</strain>
    </source>
</reference>
<accession>A0A3E3K2V0</accession>
<feature type="domain" description="Periplasmic binding protein" evidence="5">
    <location>
        <begin position="69"/>
        <end position="345"/>
    </location>
</feature>
<protein>
    <submittedName>
        <fullName evidence="6">Sugar ABC transporter substrate-binding protein</fullName>
    </submittedName>
</protein>
<dbReference type="AlphaFoldDB" id="A0A3E3K2V0"/>
<sequence>MKKKIAVMAVMLCTALLGTACAGEDTSDKDSVVLDQGEEESADQTKLNMIQPQAYSTVEGLKLKKGSYISIIGKSEDSVYWDEIKRGAEDAVDELNEALGYSGKDKIKVTYNAPSHEGDVDEQINILDEELDRYPIAVGIAVIDKTACEVQFDLAMENSIPIVEFDSPSDYQGIMALVSTNNQEAGATAADKMAGMMEEQGEVLLFIQDHISGSAKQREAGMVNQFQTQYPNIQVGGVYYMDELEGLKEDTAAKLEKEAGEITDEEVLRQIFADHPDAKGCIAANEETAEMVIDACETAERDDIRIIGFDGGETLTEALSDGKIDGLIVQNPYGMGYATVVAAARSALDMGNEANVDTGYAWVTQDNMEETAIKNMLY</sequence>
<comment type="subcellular location">
    <subcellularLocation>
        <location evidence="1">Cell envelope</location>
    </subcellularLocation>
</comment>
<dbReference type="InterPro" id="IPR025997">
    <property type="entry name" value="SBP_2_dom"/>
</dbReference>
<comment type="similarity">
    <text evidence="2">Belongs to the bacterial solute-binding protein 2 family.</text>
</comment>
<evidence type="ECO:0000313" key="7">
    <source>
        <dbReference type="Proteomes" id="UP000261080"/>
    </source>
</evidence>
<evidence type="ECO:0000256" key="2">
    <source>
        <dbReference type="ARBA" id="ARBA00007639"/>
    </source>
</evidence>
<evidence type="ECO:0000256" key="1">
    <source>
        <dbReference type="ARBA" id="ARBA00004196"/>
    </source>
</evidence>
<evidence type="ECO:0000259" key="5">
    <source>
        <dbReference type="Pfam" id="PF13407"/>
    </source>
</evidence>
<evidence type="ECO:0000256" key="3">
    <source>
        <dbReference type="ARBA" id="ARBA00022729"/>
    </source>
</evidence>